<dbReference type="EMBL" id="CAVNYO010000405">
    <property type="protein sequence ID" value="CAK5275857.1"/>
    <property type="molecule type" value="Genomic_DNA"/>
</dbReference>
<name>A0AAD2HHC9_9AGAR</name>
<feature type="compositionally biased region" description="Polar residues" evidence="1">
    <location>
        <begin position="302"/>
        <end position="318"/>
    </location>
</feature>
<gene>
    <name evidence="2" type="ORF">MYCIT1_LOCUS23912</name>
</gene>
<organism evidence="2 3">
    <name type="scientific">Mycena citricolor</name>
    <dbReference type="NCBI Taxonomy" id="2018698"/>
    <lineage>
        <taxon>Eukaryota</taxon>
        <taxon>Fungi</taxon>
        <taxon>Dikarya</taxon>
        <taxon>Basidiomycota</taxon>
        <taxon>Agaricomycotina</taxon>
        <taxon>Agaricomycetes</taxon>
        <taxon>Agaricomycetidae</taxon>
        <taxon>Agaricales</taxon>
        <taxon>Marasmiineae</taxon>
        <taxon>Mycenaceae</taxon>
        <taxon>Mycena</taxon>
    </lineage>
</organism>
<feature type="compositionally biased region" description="Polar residues" evidence="1">
    <location>
        <begin position="47"/>
        <end position="61"/>
    </location>
</feature>
<protein>
    <submittedName>
        <fullName evidence="2">Uncharacterized protein</fullName>
    </submittedName>
</protein>
<feature type="compositionally biased region" description="Polar residues" evidence="1">
    <location>
        <begin position="343"/>
        <end position="355"/>
    </location>
</feature>
<evidence type="ECO:0000313" key="3">
    <source>
        <dbReference type="Proteomes" id="UP001295794"/>
    </source>
</evidence>
<reference evidence="2" key="1">
    <citation type="submission" date="2023-11" db="EMBL/GenBank/DDBJ databases">
        <authorList>
            <person name="De Vega J J."/>
            <person name="De Vega J J."/>
        </authorList>
    </citation>
    <scope>NUCLEOTIDE SEQUENCE</scope>
</reference>
<keyword evidence="3" id="KW-1185">Reference proteome</keyword>
<sequence>MNSNTGPHAWSIEQGLPLWDEWMDALGPGSASPYPCVDSGSTIDWQARTSTSHPSAGFTATSRAAPAPSPSFHLPSPNYMPLLSFSPPAARTPHSTLTPAPKRVAASPAPKTPNSRSGQDLAIVDMPSSNAGAQTSTRTRKQHTALQLFAIVQVANDKDYFSARQHGRKGEMVTAMAHHLRTVKNIPCTESIVKTRIADLLRYHEDPEKAPAYIRDTISGLSLEIRFGAPLDLLASQKRLYENMTEDEKVKVKEKVDQDKYGGEMIRNASLTTHRKTFLASASCDDTDSDNASHLDIVETTESSFSASAGLGPTSSVSEWEREYQARHGSSSGIATNAGDVTGSPNPTPVATQDLSDAPKSNEPKKNKNKTSGKNQAGAANAAKKRKHTRALSDDESDTPVRKTKRVRSECSFDIWGHLEQTAKENKGFQSQILARLDQANEYQAEANETHRKAVDNQQSFQMEMIGVLRALLPKN</sequence>
<evidence type="ECO:0000256" key="1">
    <source>
        <dbReference type="SAM" id="MobiDB-lite"/>
    </source>
</evidence>
<dbReference type="Proteomes" id="UP001295794">
    <property type="component" value="Unassembled WGS sequence"/>
</dbReference>
<feature type="region of interest" description="Disordered" evidence="1">
    <location>
        <begin position="85"/>
        <end position="122"/>
    </location>
</feature>
<feature type="region of interest" description="Disordered" evidence="1">
    <location>
        <begin position="47"/>
        <end position="72"/>
    </location>
</feature>
<proteinExistence type="predicted"/>
<feature type="region of interest" description="Disordered" evidence="1">
    <location>
        <begin position="302"/>
        <end position="404"/>
    </location>
</feature>
<evidence type="ECO:0000313" key="2">
    <source>
        <dbReference type="EMBL" id="CAK5275857.1"/>
    </source>
</evidence>
<feature type="compositionally biased region" description="Low complexity" evidence="1">
    <location>
        <begin position="373"/>
        <end position="382"/>
    </location>
</feature>
<comment type="caution">
    <text evidence="2">The sequence shown here is derived from an EMBL/GenBank/DDBJ whole genome shotgun (WGS) entry which is preliminary data.</text>
</comment>
<dbReference type="AlphaFoldDB" id="A0AAD2HHC9"/>
<accession>A0AAD2HHC9</accession>